<sequence length="159" mass="17442">MTGRPLVFLDVDGPLIPLRARPAAPAGTPPPDPSGHPLIHRLDPADGARLLALDADLVWATTWMQTANELVAPRLGLPQLPVVAFDDDEPAVTGLHWKTLSLVSWAAGRPFVWLDDEVTETDRHWVRDFHEGPALVHRVDPYAGLTADDFAAVSAWLRR</sequence>
<evidence type="ECO:0000313" key="3">
    <source>
        <dbReference type="Proteomes" id="UP001597183"/>
    </source>
</evidence>
<name>A0ABW4AQI7_9ACTN</name>
<evidence type="ECO:0000313" key="2">
    <source>
        <dbReference type="EMBL" id="MFD1372955.1"/>
    </source>
</evidence>
<comment type="caution">
    <text evidence="2">The sequence shown here is derived from an EMBL/GenBank/DDBJ whole genome shotgun (WGS) entry which is preliminary data.</text>
</comment>
<dbReference type="Pfam" id="PF18143">
    <property type="entry name" value="HAD_SAK_2"/>
    <property type="match status" value="1"/>
</dbReference>
<feature type="region of interest" description="Disordered" evidence="1">
    <location>
        <begin position="19"/>
        <end position="40"/>
    </location>
</feature>
<dbReference type="RefSeq" id="WP_317794685.1">
    <property type="nucleotide sequence ID" value="NZ_AP028461.1"/>
</dbReference>
<organism evidence="2 3">
    <name type="scientific">Actinoplanes sichuanensis</name>
    <dbReference type="NCBI Taxonomy" id="512349"/>
    <lineage>
        <taxon>Bacteria</taxon>
        <taxon>Bacillati</taxon>
        <taxon>Actinomycetota</taxon>
        <taxon>Actinomycetes</taxon>
        <taxon>Micromonosporales</taxon>
        <taxon>Micromonosporaceae</taxon>
        <taxon>Actinoplanes</taxon>
    </lineage>
</organism>
<gene>
    <name evidence="2" type="ORF">ACFQ5G_47165</name>
</gene>
<dbReference type="Proteomes" id="UP001597183">
    <property type="component" value="Unassembled WGS sequence"/>
</dbReference>
<proteinExistence type="predicted"/>
<accession>A0ABW4AQI7</accession>
<keyword evidence="3" id="KW-1185">Reference proteome</keyword>
<dbReference type="EMBL" id="JBHTMK010000063">
    <property type="protein sequence ID" value="MFD1372955.1"/>
    <property type="molecule type" value="Genomic_DNA"/>
</dbReference>
<reference evidence="3" key="1">
    <citation type="journal article" date="2019" name="Int. J. Syst. Evol. Microbiol.">
        <title>The Global Catalogue of Microorganisms (GCM) 10K type strain sequencing project: providing services to taxonomists for standard genome sequencing and annotation.</title>
        <authorList>
            <consortium name="The Broad Institute Genomics Platform"/>
            <consortium name="The Broad Institute Genome Sequencing Center for Infectious Disease"/>
            <person name="Wu L."/>
            <person name="Ma J."/>
        </authorList>
    </citation>
    <scope>NUCLEOTIDE SEQUENCE [LARGE SCALE GENOMIC DNA]</scope>
    <source>
        <strain evidence="3">CCM 7526</strain>
    </source>
</reference>
<evidence type="ECO:0000256" key="1">
    <source>
        <dbReference type="SAM" id="MobiDB-lite"/>
    </source>
</evidence>
<protein>
    <submittedName>
        <fullName evidence="2">HAD domain-containing protein</fullName>
    </submittedName>
</protein>